<accession>D8SPL2</accession>
<evidence type="ECO:0000313" key="4">
    <source>
        <dbReference type="Proteomes" id="UP000001514"/>
    </source>
</evidence>
<gene>
    <name evidence="3" type="ORF">SELMODRAFT_122012</name>
</gene>
<dbReference type="GO" id="GO:0071203">
    <property type="term" value="C:WASH complex"/>
    <property type="evidence" value="ECO:0007669"/>
    <property type="project" value="InterPro"/>
</dbReference>
<protein>
    <recommendedName>
        <fullName evidence="5">WASH complex subunit 7 central domain-containing protein</fullName>
    </recommendedName>
</protein>
<feature type="non-terminal residue" evidence="3">
    <location>
        <position position="1"/>
    </location>
</feature>
<dbReference type="PANTHER" id="PTHR31409">
    <property type="entry name" value="WASH COMPLEX SUBUNIT 4"/>
    <property type="match status" value="1"/>
</dbReference>
<evidence type="ECO:0000259" key="2">
    <source>
        <dbReference type="Pfam" id="PF14746"/>
    </source>
</evidence>
<reference evidence="3 4" key="1">
    <citation type="journal article" date="2011" name="Science">
        <title>The Selaginella genome identifies genetic changes associated with the evolution of vascular plants.</title>
        <authorList>
            <person name="Banks J.A."/>
            <person name="Nishiyama T."/>
            <person name="Hasebe M."/>
            <person name="Bowman J.L."/>
            <person name="Gribskov M."/>
            <person name="dePamphilis C."/>
            <person name="Albert V.A."/>
            <person name="Aono N."/>
            <person name="Aoyama T."/>
            <person name="Ambrose B.A."/>
            <person name="Ashton N.W."/>
            <person name="Axtell M.J."/>
            <person name="Barker E."/>
            <person name="Barker M.S."/>
            <person name="Bennetzen J.L."/>
            <person name="Bonawitz N.D."/>
            <person name="Chapple C."/>
            <person name="Cheng C."/>
            <person name="Correa L.G."/>
            <person name="Dacre M."/>
            <person name="DeBarry J."/>
            <person name="Dreyer I."/>
            <person name="Elias M."/>
            <person name="Engstrom E.M."/>
            <person name="Estelle M."/>
            <person name="Feng L."/>
            <person name="Finet C."/>
            <person name="Floyd S.K."/>
            <person name="Frommer W.B."/>
            <person name="Fujita T."/>
            <person name="Gramzow L."/>
            <person name="Gutensohn M."/>
            <person name="Harholt J."/>
            <person name="Hattori M."/>
            <person name="Heyl A."/>
            <person name="Hirai T."/>
            <person name="Hiwatashi Y."/>
            <person name="Ishikawa M."/>
            <person name="Iwata M."/>
            <person name="Karol K.G."/>
            <person name="Koehler B."/>
            <person name="Kolukisaoglu U."/>
            <person name="Kubo M."/>
            <person name="Kurata T."/>
            <person name="Lalonde S."/>
            <person name="Li K."/>
            <person name="Li Y."/>
            <person name="Litt A."/>
            <person name="Lyons E."/>
            <person name="Manning G."/>
            <person name="Maruyama T."/>
            <person name="Michael T.P."/>
            <person name="Mikami K."/>
            <person name="Miyazaki S."/>
            <person name="Morinaga S."/>
            <person name="Murata T."/>
            <person name="Mueller-Roeber B."/>
            <person name="Nelson D.R."/>
            <person name="Obara M."/>
            <person name="Oguri Y."/>
            <person name="Olmstead R.G."/>
            <person name="Onodera N."/>
            <person name="Petersen B.L."/>
            <person name="Pils B."/>
            <person name="Prigge M."/>
            <person name="Rensing S.A."/>
            <person name="Riano-Pachon D.M."/>
            <person name="Roberts A.W."/>
            <person name="Sato Y."/>
            <person name="Scheller H.V."/>
            <person name="Schulz B."/>
            <person name="Schulz C."/>
            <person name="Shakirov E.V."/>
            <person name="Shibagaki N."/>
            <person name="Shinohara N."/>
            <person name="Shippen D.E."/>
            <person name="Soerensen I."/>
            <person name="Sotooka R."/>
            <person name="Sugimoto N."/>
            <person name="Sugita M."/>
            <person name="Sumikawa N."/>
            <person name="Tanurdzic M."/>
            <person name="Theissen G."/>
            <person name="Ulvskov P."/>
            <person name="Wakazuki S."/>
            <person name="Weng J.K."/>
            <person name="Willats W.W."/>
            <person name="Wipf D."/>
            <person name="Wolf P.G."/>
            <person name="Yang L."/>
            <person name="Zimmer A.D."/>
            <person name="Zhu Q."/>
            <person name="Mitros T."/>
            <person name="Hellsten U."/>
            <person name="Loque D."/>
            <person name="Otillar R."/>
            <person name="Salamov A."/>
            <person name="Schmutz J."/>
            <person name="Shapiro H."/>
            <person name="Lindquist E."/>
            <person name="Lucas S."/>
            <person name="Rokhsar D."/>
            <person name="Grigoriev I.V."/>
        </authorList>
    </citation>
    <scope>NUCLEOTIDE SEQUENCE [LARGE SCALE GENOMIC DNA]</scope>
</reference>
<evidence type="ECO:0008006" key="5">
    <source>
        <dbReference type="Google" id="ProtNLM"/>
    </source>
</evidence>
<dbReference type="HOGENOM" id="CLU_898907_0_0_1"/>
<dbReference type="Gramene" id="EFJ13688">
    <property type="protein sequence ID" value="EFJ13688"/>
    <property type="gene ID" value="SELMODRAFT_122012"/>
</dbReference>
<dbReference type="PANTHER" id="PTHR31409:SF0">
    <property type="entry name" value="WASH COMPLEX SUBUNIT 4"/>
    <property type="match status" value="1"/>
</dbReference>
<dbReference type="Pfam" id="PF14744">
    <property type="entry name" value="WASH-7_mid"/>
    <property type="match status" value="1"/>
</dbReference>
<organism evidence="4">
    <name type="scientific">Selaginella moellendorffii</name>
    <name type="common">Spikemoss</name>
    <dbReference type="NCBI Taxonomy" id="88036"/>
    <lineage>
        <taxon>Eukaryota</taxon>
        <taxon>Viridiplantae</taxon>
        <taxon>Streptophyta</taxon>
        <taxon>Embryophyta</taxon>
        <taxon>Tracheophyta</taxon>
        <taxon>Lycopodiopsida</taxon>
        <taxon>Selaginellales</taxon>
        <taxon>Selaginellaceae</taxon>
        <taxon>Selaginella</taxon>
    </lineage>
</organism>
<name>D8SPL2_SELML</name>
<dbReference type="Proteomes" id="UP000001514">
    <property type="component" value="Unassembled WGS sequence"/>
</dbReference>
<feature type="domain" description="WASH complex subunit 7 central" evidence="1">
    <location>
        <begin position="1"/>
        <end position="124"/>
    </location>
</feature>
<dbReference type="AlphaFoldDB" id="D8SPL2"/>
<evidence type="ECO:0000313" key="3">
    <source>
        <dbReference type="EMBL" id="EFJ13688.1"/>
    </source>
</evidence>
<dbReference type="KEGG" id="smo:SELMODRAFT_122012"/>
<evidence type="ECO:0000259" key="1">
    <source>
        <dbReference type="Pfam" id="PF14744"/>
    </source>
</evidence>
<dbReference type="EMBL" id="GL377631">
    <property type="protein sequence ID" value="EFJ13688.1"/>
    <property type="molecule type" value="Genomic_DNA"/>
</dbReference>
<feature type="domain" description="WASH complex subunit 7 C-terminal" evidence="2">
    <location>
        <begin position="145"/>
        <end position="273"/>
    </location>
</feature>
<sequence length="310" mass="35205">TVNVKHVANSIRTHGTGIMNATVNFAYQYLAQKFVVFYQFLFDDHIKSRLVKEQRFYKEHKIRPDYGYPMARAEKLNKDIKKLSFLDQFRSLISEMGNSLGFVRMVSLGGLHYCTTACGSIPDQNIKQNFEEAARSLHLPSLAVQAGQLLEKALNSQKLSVDESSYFAILTNVFYQELQSNGNVHLKDFFLMVPALTINAADAMHQSKEKLHKRGRDAVNAMSTEDGFALGIAYILKVLDQDKQFNSLHWFQSARVHFLAERTRLQDGLDMDSIGSGMNGLQVWSQKLALLSKEEAQNMQTVCEQICEIH</sequence>
<dbReference type="eggNOG" id="KOG3578">
    <property type="taxonomic scope" value="Eukaryota"/>
</dbReference>
<dbReference type="Pfam" id="PF14746">
    <property type="entry name" value="WASH-7_C"/>
    <property type="match status" value="1"/>
</dbReference>
<keyword evidence="4" id="KW-1185">Reference proteome</keyword>
<dbReference type="InterPro" id="IPR028282">
    <property type="entry name" value="WASH-7_central"/>
</dbReference>
<dbReference type="OMA" id="CEQICEI"/>
<dbReference type="InterPro" id="IPR027307">
    <property type="entry name" value="WASH7"/>
</dbReference>
<dbReference type="STRING" id="88036.D8SPL2"/>
<dbReference type="InParanoid" id="D8SPL2"/>
<dbReference type="InterPro" id="IPR028283">
    <property type="entry name" value="WASH-7_C"/>
</dbReference>
<proteinExistence type="predicted"/>